<gene>
    <name evidence="1" type="ORF">SAMN05661012_05216</name>
</gene>
<name>A0A1K1SE28_9BACT</name>
<dbReference type="EMBL" id="FPIZ01000021">
    <property type="protein sequence ID" value="SFW82372.1"/>
    <property type="molecule type" value="Genomic_DNA"/>
</dbReference>
<evidence type="ECO:0000313" key="2">
    <source>
        <dbReference type="Proteomes" id="UP000183788"/>
    </source>
</evidence>
<evidence type="ECO:0000313" key="1">
    <source>
        <dbReference type="EMBL" id="SFW82372.1"/>
    </source>
</evidence>
<sequence length="58" mass="6621">MEKLESSQTQRCNLLYYSIGSQQDLVEFMKLICILITAAPDCPALIIFKKKSVLNLKE</sequence>
<dbReference type="Proteomes" id="UP000183788">
    <property type="component" value="Unassembled WGS sequence"/>
</dbReference>
<proteinExistence type="predicted"/>
<protein>
    <submittedName>
        <fullName evidence="1">Uncharacterized protein</fullName>
    </submittedName>
</protein>
<accession>A0A1K1SE28</accession>
<dbReference type="AlphaFoldDB" id="A0A1K1SE28"/>
<reference evidence="1 2" key="1">
    <citation type="submission" date="2016-11" db="EMBL/GenBank/DDBJ databases">
        <authorList>
            <person name="Jaros S."/>
            <person name="Januszkiewicz K."/>
            <person name="Wedrychowicz H."/>
        </authorList>
    </citation>
    <scope>NUCLEOTIDE SEQUENCE [LARGE SCALE GENOMIC DNA]</scope>
    <source>
        <strain evidence="1 2">DSM 784</strain>
    </source>
</reference>
<organism evidence="1 2">
    <name type="scientific">Chitinophaga sancti</name>
    <dbReference type="NCBI Taxonomy" id="1004"/>
    <lineage>
        <taxon>Bacteria</taxon>
        <taxon>Pseudomonadati</taxon>
        <taxon>Bacteroidota</taxon>
        <taxon>Chitinophagia</taxon>
        <taxon>Chitinophagales</taxon>
        <taxon>Chitinophagaceae</taxon>
        <taxon>Chitinophaga</taxon>
    </lineage>
</organism>